<dbReference type="FunFam" id="3.10.200.10:FF:000003">
    <property type="entry name" value="Carbonic anhydrase 12"/>
    <property type="match status" value="1"/>
</dbReference>
<feature type="signal peptide" evidence="9">
    <location>
        <begin position="1"/>
        <end position="30"/>
    </location>
</feature>
<evidence type="ECO:0000256" key="5">
    <source>
        <dbReference type="ARBA" id="ARBA00022833"/>
    </source>
</evidence>
<comment type="catalytic activity">
    <reaction evidence="8 9">
        <text>hydrogencarbonate + H(+) = CO2 + H2O</text>
        <dbReference type="Rhea" id="RHEA:10748"/>
        <dbReference type="ChEBI" id="CHEBI:15377"/>
        <dbReference type="ChEBI" id="CHEBI:15378"/>
        <dbReference type="ChEBI" id="CHEBI:16526"/>
        <dbReference type="ChEBI" id="CHEBI:17544"/>
        <dbReference type="EC" id="4.2.1.1"/>
    </reaction>
</comment>
<keyword evidence="5 9" id="KW-0862">Zinc</keyword>
<feature type="domain" description="Alpha-carbonic anhydrase" evidence="10">
    <location>
        <begin position="31"/>
        <end position="295"/>
    </location>
</feature>
<dbReference type="RefSeq" id="XP_022085776.1">
    <property type="nucleotide sequence ID" value="XM_022230084.1"/>
</dbReference>
<dbReference type="SMART" id="SM01057">
    <property type="entry name" value="Carb_anhydrase"/>
    <property type="match status" value="1"/>
</dbReference>
<name>A0A8B7Y1D4_ACAPL</name>
<keyword evidence="6" id="KW-0325">Glycoprotein</keyword>
<keyword evidence="11" id="KW-1185">Reference proteome</keyword>
<dbReference type="Gene3D" id="3.10.200.10">
    <property type="entry name" value="Alpha carbonic anhydrase"/>
    <property type="match status" value="1"/>
</dbReference>
<keyword evidence="9" id="KW-0732">Signal</keyword>
<evidence type="ECO:0000313" key="11">
    <source>
        <dbReference type="Proteomes" id="UP000694845"/>
    </source>
</evidence>
<sequence>MGLWILRVRDVTCMSTIVCMLLVFLSDVQAASWGYLDNEKGPNNWTAINSECGGIKQSPIDIVTASAVANDLGDFTLVGFGADDIPVNASMRVVNNGHVVEVVMTGDYLVSGAGLGPTAYKVAQFHFHWGSVNSRGSEHTVDGKAYAGELHIVCYKTKYENFLTALNDADGLTVLGFFLNVHAEDNPALASLFDSISVIQFEDDVVPLSSPIVFKSFLPSDLSTFYRYSGSLTTPPCFEIVTWNVFASPIMVSEAQLTALRRQYANEPDALANIALKDTFRPVQSLSDRTIYVNTKASASTETKSPASSAPRLFASCWLVAMVIAKVVVLTMK</sequence>
<dbReference type="SUPFAM" id="SSF51069">
    <property type="entry name" value="Carbonic anhydrase"/>
    <property type="match status" value="1"/>
</dbReference>
<accession>A0A8B7Y1D4</accession>
<proteinExistence type="inferred from homology"/>
<gene>
    <name evidence="12" type="primary">LOC110976632</name>
</gene>
<comment type="function">
    <text evidence="1 9">Reversible hydration of carbon dioxide.</text>
</comment>
<feature type="chain" id="PRO_5034597057" description="Carbonic anhydrase" evidence="9">
    <location>
        <begin position="31"/>
        <end position="333"/>
    </location>
</feature>
<dbReference type="PROSITE" id="PS00162">
    <property type="entry name" value="ALPHA_CA_1"/>
    <property type="match status" value="1"/>
</dbReference>
<evidence type="ECO:0000256" key="4">
    <source>
        <dbReference type="ARBA" id="ARBA00022723"/>
    </source>
</evidence>
<protein>
    <recommendedName>
        <fullName evidence="3 9">Carbonic anhydrase</fullName>
        <ecNumber evidence="3 9">4.2.1.1</ecNumber>
    </recommendedName>
</protein>
<evidence type="ECO:0000256" key="3">
    <source>
        <dbReference type="ARBA" id="ARBA00012925"/>
    </source>
</evidence>
<dbReference type="PANTHER" id="PTHR18952:SF265">
    <property type="entry name" value="CARBONIC ANHYDRASE"/>
    <property type="match status" value="1"/>
</dbReference>
<organism evidence="11 12">
    <name type="scientific">Acanthaster planci</name>
    <name type="common">Crown-of-thorns starfish</name>
    <dbReference type="NCBI Taxonomy" id="133434"/>
    <lineage>
        <taxon>Eukaryota</taxon>
        <taxon>Metazoa</taxon>
        <taxon>Echinodermata</taxon>
        <taxon>Eleutherozoa</taxon>
        <taxon>Asterozoa</taxon>
        <taxon>Asteroidea</taxon>
        <taxon>Valvatacea</taxon>
        <taxon>Valvatida</taxon>
        <taxon>Acanthasteridae</taxon>
        <taxon>Acanthaster</taxon>
    </lineage>
</organism>
<evidence type="ECO:0000256" key="8">
    <source>
        <dbReference type="ARBA" id="ARBA00048348"/>
    </source>
</evidence>
<evidence type="ECO:0000256" key="6">
    <source>
        <dbReference type="ARBA" id="ARBA00023180"/>
    </source>
</evidence>
<dbReference type="GO" id="GO:0008270">
    <property type="term" value="F:zinc ion binding"/>
    <property type="evidence" value="ECO:0007669"/>
    <property type="project" value="UniProtKB-UniRule"/>
</dbReference>
<dbReference type="Pfam" id="PF00194">
    <property type="entry name" value="Carb_anhydrase"/>
    <property type="match status" value="1"/>
</dbReference>
<reference evidence="12" key="1">
    <citation type="submission" date="2025-08" db="UniProtKB">
        <authorList>
            <consortium name="RefSeq"/>
        </authorList>
    </citation>
    <scope>IDENTIFICATION</scope>
</reference>
<dbReference type="InterPro" id="IPR001148">
    <property type="entry name" value="CA_dom"/>
</dbReference>
<dbReference type="Proteomes" id="UP000694845">
    <property type="component" value="Unplaced"/>
</dbReference>
<dbReference type="OMA" id="INIETAM"/>
<dbReference type="InterPro" id="IPR023561">
    <property type="entry name" value="Carbonic_anhydrase_a-class"/>
</dbReference>
<evidence type="ECO:0000313" key="12">
    <source>
        <dbReference type="RefSeq" id="XP_022085776.1"/>
    </source>
</evidence>
<dbReference type="GO" id="GO:0004089">
    <property type="term" value="F:carbonate dehydratase activity"/>
    <property type="evidence" value="ECO:0007669"/>
    <property type="project" value="UniProtKB-UniRule"/>
</dbReference>
<dbReference type="PROSITE" id="PS51144">
    <property type="entry name" value="ALPHA_CA_2"/>
    <property type="match status" value="1"/>
</dbReference>
<keyword evidence="4 9" id="KW-0479">Metal-binding</keyword>
<dbReference type="CDD" id="cd00326">
    <property type="entry name" value="alpha_CA"/>
    <property type="match status" value="1"/>
</dbReference>
<evidence type="ECO:0000256" key="2">
    <source>
        <dbReference type="ARBA" id="ARBA00010718"/>
    </source>
</evidence>
<evidence type="ECO:0000256" key="7">
    <source>
        <dbReference type="ARBA" id="ARBA00023239"/>
    </source>
</evidence>
<dbReference type="GO" id="GO:0005886">
    <property type="term" value="C:plasma membrane"/>
    <property type="evidence" value="ECO:0007669"/>
    <property type="project" value="TreeGrafter"/>
</dbReference>
<dbReference type="InterPro" id="IPR036398">
    <property type="entry name" value="CA_dom_sf"/>
</dbReference>
<comment type="cofactor">
    <cofactor evidence="9">
        <name>Zn(2+)</name>
        <dbReference type="ChEBI" id="CHEBI:29105"/>
    </cofactor>
</comment>
<evidence type="ECO:0000256" key="1">
    <source>
        <dbReference type="ARBA" id="ARBA00002904"/>
    </source>
</evidence>
<dbReference type="KEGG" id="aplc:110976632"/>
<dbReference type="AlphaFoldDB" id="A0A8B7Y1D4"/>
<evidence type="ECO:0000256" key="9">
    <source>
        <dbReference type="RuleBase" id="RU367011"/>
    </source>
</evidence>
<comment type="similarity">
    <text evidence="2 9">Belongs to the alpha-carbonic anhydrase family.</text>
</comment>
<dbReference type="GeneID" id="110976632"/>
<dbReference type="InterPro" id="IPR018338">
    <property type="entry name" value="Carbonic_anhydrase_a-class_CS"/>
</dbReference>
<dbReference type="OrthoDB" id="429145at2759"/>
<keyword evidence="7 9" id="KW-0456">Lyase</keyword>
<dbReference type="EC" id="4.2.1.1" evidence="3 9"/>
<dbReference type="PANTHER" id="PTHR18952">
    <property type="entry name" value="CARBONIC ANHYDRASE"/>
    <property type="match status" value="1"/>
</dbReference>
<evidence type="ECO:0000259" key="10">
    <source>
        <dbReference type="PROSITE" id="PS51144"/>
    </source>
</evidence>